<dbReference type="EMBL" id="JACSQB010000030">
    <property type="protein sequence ID" value="MBD8046124.1"/>
    <property type="molecule type" value="Genomic_DNA"/>
</dbReference>
<evidence type="ECO:0000256" key="4">
    <source>
        <dbReference type="ARBA" id="ARBA00022840"/>
    </source>
</evidence>
<dbReference type="SMART" id="SM00983">
    <property type="entry name" value="TPK_B1_binding"/>
    <property type="match status" value="1"/>
</dbReference>
<dbReference type="InterPro" id="IPR036371">
    <property type="entry name" value="TPK_B1-bd_sf"/>
</dbReference>
<keyword evidence="2" id="KW-0547">Nucleotide-binding</keyword>
<dbReference type="GO" id="GO:0004788">
    <property type="term" value="F:thiamine diphosphokinase activity"/>
    <property type="evidence" value="ECO:0007669"/>
    <property type="project" value="UniProtKB-EC"/>
</dbReference>
<dbReference type="Pfam" id="PF04265">
    <property type="entry name" value="TPK_B1_binding"/>
    <property type="match status" value="1"/>
</dbReference>
<feature type="domain" description="Thiamin pyrophosphokinase thiamin-binding" evidence="6">
    <location>
        <begin position="145"/>
        <end position="204"/>
    </location>
</feature>
<dbReference type="Proteomes" id="UP000627166">
    <property type="component" value="Unassembled WGS sequence"/>
</dbReference>
<keyword evidence="4" id="KW-0067">ATP-binding</keyword>
<evidence type="ECO:0000256" key="3">
    <source>
        <dbReference type="ARBA" id="ARBA00022777"/>
    </source>
</evidence>
<dbReference type="PANTHER" id="PTHR41299">
    <property type="entry name" value="THIAMINE PYROPHOSPHOKINASE"/>
    <property type="match status" value="1"/>
</dbReference>
<dbReference type="InterPro" id="IPR053149">
    <property type="entry name" value="TPK"/>
</dbReference>
<evidence type="ECO:0000313" key="7">
    <source>
        <dbReference type="EMBL" id="MBD8046124.1"/>
    </source>
</evidence>
<dbReference type="PANTHER" id="PTHR41299:SF1">
    <property type="entry name" value="THIAMINE PYROPHOSPHOKINASE"/>
    <property type="match status" value="1"/>
</dbReference>
<dbReference type="CDD" id="cd07995">
    <property type="entry name" value="TPK"/>
    <property type="match status" value="1"/>
</dbReference>
<name>A0ABR8YPF1_9CLOT</name>
<reference evidence="7 8" key="1">
    <citation type="submission" date="2020-08" db="EMBL/GenBank/DDBJ databases">
        <title>A Genomic Blueprint of the Chicken Gut Microbiome.</title>
        <authorList>
            <person name="Gilroy R."/>
            <person name="Ravi A."/>
            <person name="Getino M."/>
            <person name="Pursley I."/>
            <person name="Horton D.L."/>
            <person name="Alikhan N.-F."/>
            <person name="Baker D."/>
            <person name="Gharbi K."/>
            <person name="Hall N."/>
            <person name="Watson M."/>
            <person name="Adriaenssens E.M."/>
            <person name="Foster-Nyarko E."/>
            <person name="Jarju S."/>
            <person name="Secka A."/>
            <person name="Antonio M."/>
            <person name="Oren A."/>
            <person name="Chaudhuri R."/>
            <person name="La Ragione R.M."/>
            <person name="Hildebrand F."/>
            <person name="Pallen M.J."/>
        </authorList>
    </citation>
    <scope>NUCLEOTIDE SEQUENCE [LARGE SCALE GENOMIC DNA]</scope>
    <source>
        <strain evidence="7 8">N37</strain>
    </source>
</reference>
<comment type="caution">
    <text evidence="7">The sequence shown here is derived from an EMBL/GenBank/DDBJ whole genome shotgun (WGS) entry which is preliminary data.</text>
</comment>
<dbReference type="InterPro" id="IPR036759">
    <property type="entry name" value="TPK_catalytic_sf"/>
</dbReference>
<dbReference type="InterPro" id="IPR007371">
    <property type="entry name" value="TPK_catalytic"/>
</dbReference>
<dbReference type="EC" id="2.7.6.2" evidence="5"/>
<dbReference type="SUPFAM" id="SSF63862">
    <property type="entry name" value="Thiamin pyrophosphokinase, substrate-binding domain"/>
    <property type="match status" value="1"/>
</dbReference>
<evidence type="ECO:0000256" key="5">
    <source>
        <dbReference type="NCBIfam" id="TIGR01378"/>
    </source>
</evidence>
<dbReference type="InterPro" id="IPR006282">
    <property type="entry name" value="Thi_PPkinase"/>
</dbReference>
<protein>
    <recommendedName>
        <fullName evidence="5">Thiamine diphosphokinase</fullName>
        <ecNumber evidence="5">2.7.6.2</ecNumber>
    </recommendedName>
</protein>
<evidence type="ECO:0000259" key="6">
    <source>
        <dbReference type="SMART" id="SM00983"/>
    </source>
</evidence>
<proteinExistence type="predicted"/>
<evidence type="ECO:0000313" key="8">
    <source>
        <dbReference type="Proteomes" id="UP000627166"/>
    </source>
</evidence>
<keyword evidence="8" id="KW-1185">Reference proteome</keyword>
<keyword evidence="3" id="KW-0418">Kinase</keyword>
<gene>
    <name evidence="7" type="ORF">H9637_03530</name>
</gene>
<evidence type="ECO:0000256" key="2">
    <source>
        <dbReference type="ARBA" id="ARBA00022741"/>
    </source>
</evidence>
<organism evidence="7 8">
    <name type="scientific">Clostridium faecium</name>
    <dbReference type="NCBI Taxonomy" id="2762223"/>
    <lineage>
        <taxon>Bacteria</taxon>
        <taxon>Bacillati</taxon>
        <taxon>Bacillota</taxon>
        <taxon>Clostridia</taxon>
        <taxon>Eubacteriales</taxon>
        <taxon>Clostridiaceae</taxon>
        <taxon>Clostridium</taxon>
    </lineage>
</organism>
<accession>A0ABR8YPF1</accession>
<dbReference type="Pfam" id="PF04263">
    <property type="entry name" value="TPK_catalytic"/>
    <property type="match status" value="1"/>
</dbReference>
<dbReference type="SUPFAM" id="SSF63999">
    <property type="entry name" value="Thiamin pyrophosphokinase, catalytic domain"/>
    <property type="match status" value="1"/>
</dbReference>
<keyword evidence="1 7" id="KW-0808">Transferase</keyword>
<dbReference type="Gene3D" id="3.40.50.10240">
    <property type="entry name" value="Thiamin pyrophosphokinase, catalytic domain"/>
    <property type="match status" value="1"/>
</dbReference>
<sequence length="210" mass="23430">MKIAIVSGGKAPSKEILESYIEKGYEIIAADSGANCLYQYGITPKILLGDFDSIDKKVLNYFKEKTEILTVPSEKDFTDTDLALNIAIEHKSEEVVFLGCTGSRMDHFLGNLCVLYRALKENIKAYIVDENNSITMINTPTTISGKKGDCFSLIAFKEDVKNLTIKGAKYELNSYYLNLSDNLTLSNEFIEEQVSLTFDSGTVILMRCID</sequence>
<dbReference type="InterPro" id="IPR007373">
    <property type="entry name" value="Thiamin_PyroPKinase_B1-bd"/>
</dbReference>
<dbReference type="NCBIfam" id="TIGR01378">
    <property type="entry name" value="thi_PPkinase"/>
    <property type="match status" value="1"/>
</dbReference>
<evidence type="ECO:0000256" key="1">
    <source>
        <dbReference type="ARBA" id="ARBA00022679"/>
    </source>
</evidence>
<dbReference type="RefSeq" id="WP_191739103.1">
    <property type="nucleotide sequence ID" value="NZ_JACSQB010000030.1"/>
</dbReference>